<dbReference type="PANTHER" id="PTHR10037:SF62">
    <property type="entry name" value="SODIUM CHANNEL PROTEIN 60E"/>
    <property type="match status" value="1"/>
</dbReference>
<dbReference type="PANTHER" id="PTHR10037">
    <property type="entry name" value="VOLTAGE-GATED CATION CHANNEL CALCIUM AND SODIUM"/>
    <property type="match status" value="1"/>
</dbReference>
<evidence type="ECO:0000313" key="9">
    <source>
        <dbReference type="Proteomes" id="UP001499987"/>
    </source>
</evidence>
<evidence type="ECO:0000256" key="4">
    <source>
        <dbReference type="ARBA" id="ARBA00023136"/>
    </source>
</evidence>
<evidence type="ECO:0000259" key="7">
    <source>
        <dbReference type="Pfam" id="PF00520"/>
    </source>
</evidence>
<keyword evidence="3 6" id="KW-1133">Transmembrane helix</keyword>
<feature type="compositionally biased region" description="Gly residues" evidence="5">
    <location>
        <begin position="298"/>
        <end position="309"/>
    </location>
</feature>
<dbReference type="EMBL" id="BAAALD010000040">
    <property type="protein sequence ID" value="GAA1093794.1"/>
    <property type="molecule type" value="Genomic_DNA"/>
</dbReference>
<feature type="transmembrane region" description="Helical" evidence="6">
    <location>
        <begin position="186"/>
        <end position="208"/>
    </location>
</feature>
<protein>
    <recommendedName>
        <fullName evidence="7">Ion transport domain-containing protein</fullName>
    </recommendedName>
</protein>
<dbReference type="Proteomes" id="UP001499987">
    <property type="component" value="Unassembled WGS sequence"/>
</dbReference>
<name>A0ABP4E5V3_9ACTN</name>
<keyword evidence="4 6" id="KW-0472">Membrane</keyword>
<evidence type="ECO:0000256" key="1">
    <source>
        <dbReference type="ARBA" id="ARBA00004141"/>
    </source>
</evidence>
<dbReference type="InterPro" id="IPR027359">
    <property type="entry name" value="Volt_channel_dom_sf"/>
</dbReference>
<keyword evidence="2 6" id="KW-0812">Transmembrane</keyword>
<evidence type="ECO:0000256" key="3">
    <source>
        <dbReference type="ARBA" id="ARBA00022989"/>
    </source>
</evidence>
<sequence>MGLSMQSGGSARAGRARLAARCRTVTEAPAFSLVVFAAILVNAALLGVETYSGLAAEYQQGLQLAERACLGVFTVEMLLRLGAHADRPGQFLRDPWNLFDLAVLASAFLPLVRENTTVLRLLRLARVLRTARFLPQLRVLLVAVGRSLPGTVSFLFVGALVLYVYAMVGWVGFADSDPGHYGSIGRALLTLFLLMTLDGLGEAVHAGLEISRLSILFYASYVLLASFVLVNVLIGVVLNSLDEARALEAEEAAGREAGRRDAPRAGQQGGPAGAEELRERIAAVRLALAELEAGLEAGSGSGAGPGAGPASGPDGASGRPVGAGASAAMTAASVDTVA</sequence>
<dbReference type="PRINTS" id="PR00169">
    <property type="entry name" value="KCHANNEL"/>
</dbReference>
<dbReference type="InterPro" id="IPR005821">
    <property type="entry name" value="Ion_trans_dom"/>
</dbReference>
<keyword evidence="9" id="KW-1185">Reference proteome</keyword>
<evidence type="ECO:0000256" key="5">
    <source>
        <dbReference type="SAM" id="MobiDB-lite"/>
    </source>
</evidence>
<proteinExistence type="predicted"/>
<feature type="compositionally biased region" description="Low complexity" evidence="5">
    <location>
        <begin position="310"/>
        <end position="338"/>
    </location>
</feature>
<feature type="domain" description="Ion transport" evidence="7">
    <location>
        <begin position="29"/>
        <end position="246"/>
    </location>
</feature>
<evidence type="ECO:0000256" key="2">
    <source>
        <dbReference type="ARBA" id="ARBA00022692"/>
    </source>
</evidence>
<accession>A0ABP4E5V3</accession>
<dbReference type="Pfam" id="PF00520">
    <property type="entry name" value="Ion_trans"/>
    <property type="match status" value="1"/>
</dbReference>
<dbReference type="Gene3D" id="1.20.120.350">
    <property type="entry name" value="Voltage-gated potassium channels. Chain C"/>
    <property type="match status" value="1"/>
</dbReference>
<dbReference type="SUPFAM" id="SSF81324">
    <property type="entry name" value="Voltage-gated potassium channels"/>
    <property type="match status" value="1"/>
</dbReference>
<feature type="transmembrane region" description="Helical" evidence="6">
    <location>
        <begin position="215"/>
        <end position="238"/>
    </location>
</feature>
<feature type="transmembrane region" description="Helical" evidence="6">
    <location>
        <begin position="139"/>
        <end position="166"/>
    </location>
</feature>
<reference evidence="9" key="1">
    <citation type="journal article" date="2019" name="Int. J. Syst. Evol. Microbiol.">
        <title>The Global Catalogue of Microorganisms (GCM) 10K type strain sequencing project: providing services to taxonomists for standard genome sequencing and annotation.</title>
        <authorList>
            <consortium name="The Broad Institute Genomics Platform"/>
            <consortium name="The Broad Institute Genome Sequencing Center for Infectious Disease"/>
            <person name="Wu L."/>
            <person name="Ma J."/>
        </authorList>
    </citation>
    <scope>NUCLEOTIDE SEQUENCE [LARGE SCALE GENOMIC DNA]</scope>
    <source>
        <strain evidence="9">JCM 13002</strain>
    </source>
</reference>
<organism evidence="8 9">
    <name type="scientific">Kitasatospora arboriphila</name>
    <dbReference type="NCBI Taxonomy" id="258052"/>
    <lineage>
        <taxon>Bacteria</taxon>
        <taxon>Bacillati</taxon>
        <taxon>Actinomycetota</taxon>
        <taxon>Actinomycetes</taxon>
        <taxon>Kitasatosporales</taxon>
        <taxon>Streptomycetaceae</taxon>
        <taxon>Kitasatospora</taxon>
    </lineage>
</organism>
<evidence type="ECO:0000313" key="8">
    <source>
        <dbReference type="EMBL" id="GAA1093794.1"/>
    </source>
</evidence>
<dbReference type="InterPro" id="IPR043203">
    <property type="entry name" value="VGCC_Ca_Na"/>
</dbReference>
<feature type="region of interest" description="Disordered" evidence="5">
    <location>
        <begin position="298"/>
        <end position="338"/>
    </location>
</feature>
<feature type="region of interest" description="Disordered" evidence="5">
    <location>
        <begin position="252"/>
        <end position="273"/>
    </location>
</feature>
<dbReference type="Gene3D" id="1.10.287.70">
    <property type="match status" value="1"/>
</dbReference>
<comment type="subcellular location">
    <subcellularLocation>
        <location evidence="1">Membrane</location>
        <topology evidence="1">Multi-pass membrane protein</topology>
    </subcellularLocation>
</comment>
<gene>
    <name evidence="8" type="ORF">GCM10009663_41690</name>
</gene>
<evidence type="ECO:0000256" key="6">
    <source>
        <dbReference type="SAM" id="Phobius"/>
    </source>
</evidence>
<feature type="compositionally biased region" description="Basic and acidic residues" evidence="5">
    <location>
        <begin position="252"/>
        <end position="263"/>
    </location>
</feature>
<feature type="transmembrane region" description="Helical" evidence="6">
    <location>
        <begin position="30"/>
        <end position="52"/>
    </location>
</feature>
<comment type="caution">
    <text evidence="8">The sequence shown here is derived from an EMBL/GenBank/DDBJ whole genome shotgun (WGS) entry which is preliminary data.</text>
</comment>